<keyword evidence="8" id="KW-0458">Lysosome</keyword>
<dbReference type="GO" id="GO:0005765">
    <property type="term" value="C:lysosomal membrane"/>
    <property type="evidence" value="ECO:0007669"/>
    <property type="project" value="UniProtKB-SubCell"/>
</dbReference>
<evidence type="ECO:0000256" key="6">
    <source>
        <dbReference type="ARBA" id="ARBA00022989"/>
    </source>
</evidence>
<evidence type="ECO:0000256" key="12">
    <source>
        <dbReference type="SAM" id="Phobius"/>
    </source>
</evidence>
<keyword evidence="7 12" id="KW-0472">Membrane</keyword>
<proteinExistence type="inferred from homology"/>
<evidence type="ECO:0000256" key="7">
    <source>
        <dbReference type="ARBA" id="ARBA00023136"/>
    </source>
</evidence>
<feature type="transmembrane region" description="Helical" evidence="12">
    <location>
        <begin position="155"/>
        <end position="177"/>
    </location>
</feature>
<name>A0A1I8F126_WUCBA</name>
<dbReference type="WBParaSite" id="maker-PairedContig_905-snap-gene-1.13-mRNA-1">
    <property type="protein sequence ID" value="maker-PairedContig_905-snap-gene-1.13-mRNA-1"/>
    <property type="gene ID" value="maker-PairedContig_905-snap-gene-1.13"/>
</dbReference>
<dbReference type="AlphaFoldDB" id="A0A1I8F126"/>
<keyword evidence="4" id="KW-0963">Cytoplasm</keyword>
<dbReference type="InterPro" id="IPR019317">
    <property type="entry name" value="BRI3"/>
</dbReference>
<evidence type="ECO:0000256" key="1">
    <source>
        <dbReference type="ARBA" id="ARBA00004155"/>
    </source>
</evidence>
<evidence type="ECO:0000256" key="8">
    <source>
        <dbReference type="ARBA" id="ARBA00023228"/>
    </source>
</evidence>
<comment type="subunit">
    <text evidence="11">Interacts with BRI3BP. Interacts with MGAT1 and IFITM3.</text>
</comment>
<keyword evidence="6 12" id="KW-1133">Transmembrane helix</keyword>
<dbReference type="PANTHER" id="PTHR13551:SF1">
    <property type="entry name" value="MEMBRANE PROTEIN BRI3"/>
    <property type="match status" value="1"/>
</dbReference>
<evidence type="ECO:0000256" key="2">
    <source>
        <dbReference type="ARBA" id="ARBA00004556"/>
    </source>
</evidence>
<accession>A0A1I8F126</accession>
<evidence type="ECO:0000256" key="9">
    <source>
        <dbReference type="ARBA" id="ARBA00035284"/>
    </source>
</evidence>
<evidence type="ECO:0000256" key="13">
    <source>
        <dbReference type="SAM" id="SignalP"/>
    </source>
</evidence>
<reference evidence="14" key="1">
    <citation type="submission" date="2016-11" db="UniProtKB">
        <authorList>
            <consortium name="WormBaseParasite"/>
        </authorList>
    </citation>
    <scope>IDENTIFICATION</scope>
    <source>
        <strain evidence="14">pt0022</strain>
    </source>
</reference>
<evidence type="ECO:0000256" key="5">
    <source>
        <dbReference type="ARBA" id="ARBA00022692"/>
    </source>
</evidence>
<keyword evidence="5 12" id="KW-0812">Transmembrane</keyword>
<evidence type="ECO:0000256" key="4">
    <source>
        <dbReference type="ARBA" id="ARBA00022490"/>
    </source>
</evidence>
<keyword evidence="13" id="KW-0732">Signal</keyword>
<evidence type="ECO:0000256" key="11">
    <source>
        <dbReference type="ARBA" id="ARBA00046593"/>
    </source>
</evidence>
<comment type="similarity">
    <text evidence="3">Belongs to the BRI3 family.</text>
</comment>
<dbReference type="PANTHER" id="PTHR13551">
    <property type="entry name" value="BRAIN PROTEIN I3"/>
    <property type="match status" value="1"/>
</dbReference>
<dbReference type="GO" id="GO:0048471">
    <property type="term" value="C:perinuclear region of cytoplasm"/>
    <property type="evidence" value="ECO:0007669"/>
    <property type="project" value="UniProtKB-SubCell"/>
</dbReference>
<evidence type="ECO:0000256" key="3">
    <source>
        <dbReference type="ARBA" id="ARBA00008090"/>
    </source>
</evidence>
<feature type="signal peptide" evidence="13">
    <location>
        <begin position="1"/>
        <end position="21"/>
    </location>
</feature>
<comment type="subcellular location">
    <subcellularLocation>
        <location evidence="2">Cytoplasm</location>
        <location evidence="2">Perinuclear region</location>
    </subcellularLocation>
    <subcellularLocation>
        <location evidence="1">Lysosome membrane</location>
        <topology evidence="1">Multi-pass membrane protein</topology>
    </subcellularLocation>
</comment>
<protein>
    <recommendedName>
        <fullName evidence="9">Membrane protein BRI3</fullName>
    </recommendedName>
    <alternativeName>
        <fullName evidence="10">Brain protein I3</fullName>
    </alternativeName>
</protein>
<evidence type="ECO:0000313" key="14">
    <source>
        <dbReference type="WBParaSite" id="maker-PairedContig_905-snap-gene-1.13-mRNA-1"/>
    </source>
</evidence>
<feature type="chain" id="PRO_5009318498" description="Membrane protein BRI3" evidence="13">
    <location>
        <begin position="22"/>
        <end position="188"/>
    </location>
</feature>
<organism evidence="14">
    <name type="scientific">Wuchereria bancrofti</name>
    <dbReference type="NCBI Taxonomy" id="6293"/>
    <lineage>
        <taxon>Eukaryota</taxon>
        <taxon>Metazoa</taxon>
        <taxon>Ecdysozoa</taxon>
        <taxon>Nematoda</taxon>
        <taxon>Chromadorea</taxon>
        <taxon>Rhabditida</taxon>
        <taxon>Spirurina</taxon>
        <taxon>Spiruromorpha</taxon>
        <taxon>Filarioidea</taxon>
        <taxon>Onchocercidae</taxon>
        <taxon>Wuchereria</taxon>
    </lineage>
</organism>
<evidence type="ECO:0000256" key="10">
    <source>
        <dbReference type="ARBA" id="ARBA00035449"/>
    </source>
</evidence>
<sequence length="188" mass="20615">LYNFLALLKLAVDLIARSVASHTVFTCCCITKKFLICRGKKSRITVRHQHHRKEILSHQTHEPPPSYQAAMAYPAASGPYSTNSDDTTFPKPYGAVPSYHLLSVPNQIFPPTSPPPLPSVSTQPSPVAVPRAGHCAYCRVGVISGQTDLFCLICLVLLAVCTFPVGLLFLCFIPCTVHKRCSHCRRIG</sequence>